<evidence type="ECO:0000256" key="5">
    <source>
        <dbReference type="ARBA" id="ARBA00022737"/>
    </source>
</evidence>
<evidence type="ECO:0000256" key="6">
    <source>
        <dbReference type="ARBA" id="ARBA00023157"/>
    </source>
</evidence>
<keyword evidence="7" id="KW-0325">Glycoprotein</keyword>
<dbReference type="SUPFAM" id="SSF47986">
    <property type="entry name" value="DEATH domain"/>
    <property type="match status" value="2"/>
</dbReference>
<feature type="disulfide bond" evidence="8">
    <location>
        <begin position="85"/>
        <end position="103"/>
    </location>
</feature>
<dbReference type="GO" id="GO:0005576">
    <property type="term" value="C:extracellular region"/>
    <property type="evidence" value="ECO:0007669"/>
    <property type="project" value="UniProtKB-SubCell"/>
</dbReference>
<dbReference type="InterPro" id="IPR011029">
    <property type="entry name" value="DEATH-like_dom_sf"/>
</dbReference>
<evidence type="ECO:0000313" key="11">
    <source>
        <dbReference type="Proteomes" id="UP001652642"/>
    </source>
</evidence>
<comment type="caution">
    <text evidence="8">Lacks conserved residue(s) required for the propagation of feature annotation.</text>
</comment>
<dbReference type="InterPro" id="IPR022323">
    <property type="entry name" value="TNFR_11"/>
</dbReference>
<feature type="repeat" description="TNFR-Cys" evidence="8">
    <location>
        <begin position="62"/>
        <end position="103"/>
    </location>
</feature>
<keyword evidence="2" id="KW-0964">Secreted</keyword>
<feature type="repeat" description="TNFR-Cys" evidence="8">
    <location>
        <begin position="104"/>
        <end position="140"/>
    </location>
</feature>
<dbReference type="PRINTS" id="PR01961">
    <property type="entry name" value="TNFACTORR11"/>
</dbReference>
<dbReference type="GO" id="GO:0006915">
    <property type="term" value="P:apoptotic process"/>
    <property type="evidence" value="ECO:0007669"/>
    <property type="project" value="UniProtKB-KW"/>
</dbReference>
<evidence type="ECO:0000259" key="10">
    <source>
        <dbReference type="PROSITE" id="PS50050"/>
    </source>
</evidence>
<feature type="disulfide bond" evidence="8">
    <location>
        <begin position="63"/>
        <end position="78"/>
    </location>
</feature>
<dbReference type="CTD" id="4982"/>
<dbReference type="AlphaFoldDB" id="A0A6J0VDX0"/>
<evidence type="ECO:0000256" key="7">
    <source>
        <dbReference type="ARBA" id="ARBA00023180"/>
    </source>
</evidence>
<evidence type="ECO:0000256" key="4">
    <source>
        <dbReference type="ARBA" id="ARBA00022729"/>
    </source>
</evidence>
<dbReference type="InterPro" id="IPR057633">
    <property type="entry name" value="Death_TNF11B"/>
</dbReference>
<dbReference type="InterPro" id="IPR001368">
    <property type="entry name" value="TNFR/NGFR_Cys_rich_reg"/>
</dbReference>
<feature type="chain" id="PRO_5047472285" evidence="9">
    <location>
        <begin position="20"/>
        <end position="398"/>
    </location>
</feature>
<dbReference type="CDD" id="cd00185">
    <property type="entry name" value="TNFRSF"/>
    <property type="match status" value="1"/>
</dbReference>
<keyword evidence="4 9" id="KW-0732">Signal</keyword>
<dbReference type="PRINTS" id="PR01975">
    <property type="entry name" value="TNFACTORR11B"/>
</dbReference>
<evidence type="ECO:0000256" key="3">
    <source>
        <dbReference type="ARBA" id="ARBA00022703"/>
    </source>
</evidence>
<dbReference type="PANTHER" id="PTHR23097">
    <property type="entry name" value="TUMOR NECROSIS FACTOR RECEPTOR SUPERFAMILY MEMBER"/>
    <property type="match status" value="1"/>
</dbReference>
<dbReference type="GeneID" id="110091297"/>
<feature type="domain" description="TNFR-Cys" evidence="10">
    <location>
        <begin position="104"/>
        <end position="140"/>
    </location>
</feature>
<dbReference type="Gene3D" id="2.10.50.10">
    <property type="entry name" value="Tumor Necrosis Factor Receptor, subunit A, domain 2"/>
    <property type="match status" value="4"/>
</dbReference>
<dbReference type="Proteomes" id="UP001652642">
    <property type="component" value="Chromosome 4"/>
</dbReference>
<feature type="disulfide bond" evidence="8">
    <location>
        <begin position="122"/>
        <end position="140"/>
    </location>
</feature>
<name>A0A6J0VDX0_9SAUR</name>
<accession>A0A6J0VDX0</accession>
<keyword evidence="11" id="KW-1185">Reference proteome</keyword>
<proteinExistence type="predicted"/>
<protein>
    <submittedName>
        <fullName evidence="12">Tumor necrosis factor receptor superfamily member 11B</fullName>
    </submittedName>
</protein>
<evidence type="ECO:0000313" key="12">
    <source>
        <dbReference type="RefSeq" id="XP_020671027.2"/>
    </source>
</evidence>
<evidence type="ECO:0000256" key="8">
    <source>
        <dbReference type="PROSITE-ProRule" id="PRU00206"/>
    </source>
</evidence>
<evidence type="ECO:0000256" key="1">
    <source>
        <dbReference type="ARBA" id="ARBA00004613"/>
    </source>
</evidence>
<dbReference type="PANTHER" id="PTHR23097:SF90">
    <property type="entry name" value="TUMOR NECROSIS FACTOR RECEPTOR SUPERFAMILY MEMBER 11B"/>
    <property type="match status" value="1"/>
</dbReference>
<dbReference type="InParanoid" id="A0A6J0VDX0"/>
<dbReference type="CDD" id="cd10581">
    <property type="entry name" value="TNFRSF11B"/>
    <property type="match status" value="1"/>
</dbReference>
<keyword evidence="3" id="KW-0053">Apoptosis</keyword>
<keyword evidence="5" id="KW-0677">Repeat</keyword>
<comment type="subcellular location">
    <subcellularLocation>
        <location evidence="1">Secreted</location>
    </subcellularLocation>
</comment>
<feature type="domain" description="TNFR-Cys" evidence="10">
    <location>
        <begin position="62"/>
        <end position="103"/>
    </location>
</feature>
<dbReference type="SMART" id="SM00208">
    <property type="entry name" value="TNFR"/>
    <property type="match status" value="4"/>
</dbReference>
<dbReference type="InterPro" id="IPR017371">
    <property type="entry name" value="TNFR_11B"/>
</dbReference>
<dbReference type="PROSITE" id="PS00652">
    <property type="entry name" value="TNFR_NGFR_1"/>
    <property type="match status" value="1"/>
</dbReference>
<evidence type="ECO:0000256" key="2">
    <source>
        <dbReference type="ARBA" id="ARBA00022525"/>
    </source>
</evidence>
<dbReference type="SUPFAM" id="SSF57586">
    <property type="entry name" value="TNF receptor-like"/>
    <property type="match status" value="2"/>
</dbReference>
<dbReference type="PROSITE" id="PS50050">
    <property type="entry name" value="TNFR_NGFR_2"/>
    <property type="match status" value="2"/>
</dbReference>
<organism evidence="11 12">
    <name type="scientific">Pogona vitticeps</name>
    <name type="common">central bearded dragon</name>
    <dbReference type="NCBI Taxonomy" id="103695"/>
    <lineage>
        <taxon>Eukaryota</taxon>
        <taxon>Metazoa</taxon>
        <taxon>Chordata</taxon>
        <taxon>Craniata</taxon>
        <taxon>Vertebrata</taxon>
        <taxon>Euteleostomi</taxon>
        <taxon>Lepidosauria</taxon>
        <taxon>Squamata</taxon>
        <taxon>Bifurcata</taxon>
        <taxon>Unidentata</taxon>
        <taxon>Episquamata</taxon>
        <taxon>Toxicofera</taxon>
        <taxon>Iguania</taxon>
        <taxon>Acrodonta</taxon>
        <taxon>Agamidae</taxon>
        <taxon>Amphibolurinae</taxon>
        <taxon>Pogona</taxon>
    </lineage>
</organism>
<sequence length="398" mass="45850">MFLYCTLVLLDISVKWTVQETIPPKYFHYDPTSSRPLMCDQCPPGTYVKEHCTASSKTECAPCPDESYADDWNSNNECQYCNTVCKELQYEKVECSSRENRVCECIEGRYLELEFCLKHTACPPGFGVIQQGTPESDTVCERCPEGYFSNETSPKAACRKHTNCSALDLKMVRKGDATRDNVCQGERSGKLDQQCEIDVTLCEEAFFRFAVPTKLKSNQLDTLRDSLPGVKVNEDAIEKIKEKHSPQEQTFQLLKLWKQQNKDSKNIIQGIDLCENSILKHLSHLNITSEQLNILMENLPGKKVGREEIEHILRMCKSTDQILKLLSLWRNKNRDQDTTKGLTYGLKHLKTYHFPKTTIQGLRKVIKFLHSLTMYKLYQKLYTEMLGNQMQLVKVRRG</sequence>
<dbReference type="OrthoDB" id="8710478at2759"/>
<feature type="signal peptide" evidence="9">
    <location>
        <begin position="1"/>
        <end position="19"/>
    </location>
</feature>
<dbReference type="InterPro" id="IPR052459">
    <property type="entry name" value="TNFRSF_decoy_receptor"/>
</dbReference>
<dbReference type="KEGG" id="pvt:110091297"/>
<dbReference type="RefSeq" id="XP_020671027.2">
    <property type="nucleotide sequence ID" value="XM_020815368.2"/>
</dbReference>
<gene>
    <name evidence="12" type="primary">TNFRSF11B</name>
</gene>
<keyword evidence="6 8" id="KW-1015">Disulfide bond</keyword>
<dbReference type="CDD" id="cd01670">
    <property type="entry name" value="Death"/>
    <property type="match status" value="1"/>
</dbReference>
<dbReference type="Pfam" id="PF23630">
    <property type="entry name" value="Death_TNFRSF11B"/>
    <property type="match status" value="2"/>
</dbReference>
<reference evidence="12" key="1">
    <citation type="submission" date="2025-08" db="UniProtKB">
        <authorList>
            <consortium name="RefSeq"/>
        </authorList>
    </citation>
    <scope>IDENTIFICATION</scope>
</reference>
<keyword evidence="12" id="KW-0675">Receptor</keyword>
<dbReference type="Pfam" id="PF00020">
    <property type="entry name" value="TNFR_c6"/>
    <property type="match status" value="4"/>
</dbReference>
<evidence type="ECO:0000256" key="9">
    <source>
        <dbReference type="SAM" id="SignalP"/>
    </source>
</evidence>